<dbReference type="EMBL" id="LLXJ01000190">
    <property type="protein sequence ID" value="PKC13442.1"/>
    <property type="molecule type" value="Genomic_DNA"/>
</dbReference>
<keyword evidence="1" id="KW-0472">Membrane</keyword>
<organism evidence="2 3">
    <name type="scientific">Rhizophagus irregularis</name>
    <dbReference type="NCBI Taxonomy" id="588596"/>
    <lineage>
        <taxon>Eukaryota</taxon>
        <taxon>Fungi</taxon>
        <taxon>Fungi incertae sedis</taxon>
        <taxon>Mucoromycota</taxon>
        <taxon>Glomeromycotina</taxon>
        <taxon>Glomeromycetes</taxon>
        <taxon>Glomerales</taxon>
        <taxon>Glomeraceae</taxon>
        <taxon>Rhizophagus</taxon>
    </lineage>
</organism>
<comment type="caution">
    <text evidence="2">The sequence shown here is derived from an EMBL/GenBank/DDBJ whole genome shotgun (WGS) entry which is preliminary data.</text>
</comment>
<reference evidence="2 3" key="2">
    <citation type="submission" date="2017-09" db="EMBL/GenBank/DDBJ databases">
        <title>Extensive intraspecific genome diversity in a model arbuscular mycorrhizal fungus.</title>
        <authorList>
            <person name="Chen E.C."/>
            <person name="Morin E."/>
            <person name="Beaudet D."/>
            <person name="Noel J."/>
            <person name="Ndikumana S."/>
            <person name="Charron P."/>
            <person name="St-Onge C."/>
            <person name="Giorgi J."/>
            <person name="Grigoriev I.V."/>
            <person name="Roux C."/>
            <person name="Martin F.M."/>
            <person name="Corradi N."/>
        </authorList>
    </citation>
    <scope>NUCLEOTIDE SEQUENCE [LARGE SCALE GENOMIC DNA]</scope>
    <source>
        <strain evidence="2 3">A5</strain>
    </source>
</reference>
<evidence type="ECO:0000313" key="2">
    <source>
        <dbReference type="EMBL" id="PKC13442.1"/>
    </source>
</evidence>
<reference evidence="2 3" key="1">
    <citation type="submission" date="2016-04" db="EMBL/GenBank/DDBJ databases">
        <title>Genome analyses suggest a sexual origin of heterokaryosis in a supposedly ancient asexual fungus.</title>
        <authorList>
            <person name="Ropars J."/>
            <person name="Sedzielewska K."/>
            <person name="Noel J."/>
            <person name="Charron P."/>
            <person name="Farinelli L."/>
            <person name="Marton T."/>
            <person name="Kruger M."/>
            <person name="Pelin A."/>
            <person name="Brachmann A."/>
            <person name="Corradi N."/>
        </authorList>
    </citation>
    <scope>NUCLEOTIDE SEQUENCE [LARGE SCALE GENOMIC DNA]</scope>
    <source>
        <strain evidence="2 3">A5</strain>
    </source>
</reference>
<dbReference type="Proteomes" id="UP000232722">
    <property type="component" value="Unassembled WGS sequence"/>
</dbReference>
<proteinExistence type="predicted"/>
<protein>
    <submittedName>
        <fullName evidence="2">Uncharacterized protein</fullName>
    </submittedName>
</protein>
<dbReference type="AlphaFoldDB" id="A0A2N0Q2X6"/>
<keyword evidence="1" id="KW-1133">Transmembrane helix</keyword>
<accession>A0A2N0Q2X6</accession>
<name>A0A2N0Q2X6_9GLOM</name>
<gene>
    <name evidence="2" type="ORF">RhiirA5_69801</name>
</gene>
<evidence type="ECO:0000256" key="1">
    <source>
        <dbReference type="SAM" id="Phobius"/>
    </source>
</evidence>
<keyword evidence="1" id="KW-0812">Transmembrane</keyword>
<evidence type="ECO:0000313" key="3">
    <source>
        <dbReference type="Proteomes" id="UP000232722"/>
    </source>
</evidence>
<sequence>MRSNCCCRVITFTRYANGENGTRGARILSVAYFISIYHTYYQRKSGSLFYIYIYITYVFSKLIDVLCKFGSRFPTFFLKNIFKTM</sequence>
<feature type="transmembrane region" description="Helical" evidence="1">
    <location>
        <begin position="47"/>
        <end position="67"/>
    </location>
</feature>